<dbReference type="OMA" id="HTRTEDS"/>
<dbReference type="STRING" id="544712.C6HFM4"/>
<keyword evidence="1" id="KW-0747">Spliceosome</keyword>
<comment type="function">
    <text evidence="1">Involved in pre-mRNA splicing.</text>
</comment>
<dbReference type="GO" id="GO:0000398">
    <property type="term" value="P:mRNA splicing, via spliceosome"/>
    <property type="evidence" value="ECO:0007669"/>
    <property type="project" value="InterPro"/>
</dbReference>
<name>C6HFM4_AJECH</name>
<gene>
    <name evidence="3" type="ORF">HCDG_04747</name>
</gene>
<dbReference type="EMBL" id="GG692424">
    <property type="protein sequence ID" value="EER41101.1"/>
    <property type="molecule type" value="Genomic_DNA"/>
</dbReference>
<feature type="compositionally biased region" description="Basic and acidic residues" evidence="2">
    <location>
        <begin position="79"/>
        <end position="111"/>
    </location>
</feature>
<keyword evidence="1" id="KW-0508">mRNA splicing</keyword>
<keyword evidence="1" id="KW-0507">mRNA processing</keyword>
<dbReference type="eggNOG" id="KOG2441">
    <property type="taxonomic scope" value="Eukaryota"/>
</dbReference>
<accession>C6HFM4</accession>
<dbReference type="PANTHER" id="PTHR12096">
    <property type="entry name" value="NUCLEAR PROTEIN SKIP-RELATED"/>
    <property type="match status" value="1"/>
</dbReference>
<feature type="region of interest" description="Disordered" evidence="2">
    <location>
        <begin position="1"/>
        <end position="129"/>
    </location>
</feature>
<feature type="compositionally biased region" description="Acidic residues" evidence="2">
    <location>
        <begin position="262"/>
        <end position="272"/>
    </location>
</feature>
<dbReference type="VEuPathDB" id="FungiDB:HCDG_04747"/>
<dbReference type="InterPro" id="IPR017862">
    <property type="entry name" value="SKI-int_prot_SKIP"/>
</dbReference>
<comment type="subunit">
    <text evidence="1">Associated with the spliceosome.</text>
</comment>
<proteinExistence type="inferred from homology"/>
<organism evidence="3 4">
    <name type="scientific">Ajellomyces capsulatus (strain H143)</name>
    <name type="common">Darling's disease fungus</name>
    <name type="synonym">Histoplasma capsulatum</name>
    <dbReference type="NCBI Taxonomy" id="544712"/>
    <lineage>
        <taxon>Eukaryota</taxon>
        <taxon>Fungi</taxon>
        <taxon>Dikarya</taxon>
        <taxon>Ascomycota</taxon>
        <taxon>Pezizomycotina</taxon>
        <taxon>Eurotiomycetes</taxon>
        <taxon>Eurotiomycetidae</taxon>
        <taxon>Onygenales</taxon>
        <taxon>Ajellomycetaceae</taxon>
        <taxon>Histoplasma</taxon>
    </lineage>
</organism>
<dbReference type="AlphaFoldDB" id="C6HFM4"/>
<protein>
    <recommendedName>
        <fullName evidence="1">Pre-mRNA-processing protein 45</fullName>
    </recommendedName>
</protein>
<dbReference type="HOGENOM" id="CLU_006601_3_0_1"/>
<dbReference type="GO" id="GO:0005681">
    <property type="term" value="C:spliceosomal complex"/>
    <property type="evidence" value="ECO:0007669"/>
    <property type="project" value="UniProtKB-UniRule"/>
</dbReference>
<evidence type="ECO:0000313" key="3">
    <source>
        <dbReference type="EMBL" id="EER41101.1"/>
    </source>
</evidence>
<comment type="similarity">
    <text evidence="1">Belongs to the SNW family.</text>
</comment>
<feature type="region of interest" description="Disordered" evidence="2">
    <location>
        <begin position="205"/>
        <end position="272"/>
    </location>
</feature>
<feature type="compositionally biased region" description="Low complexity" evidence="2">
    <location>
        <begin position="44"/>
        <end position="62"/>
    </location>
</feature>
<feature type="compositionally biased region" description="Basic and acidic residues" evidence="2">
    <location>
        <begin position="1"/>
        <end position="28"/>
    </location>
</feature>
<feature type="compositionally biased region" description="Basic and acidic residues" evidence="2">
    <location>
        <begin position="206"/>
        <end position="222"/>
    </location>
</feature>
<reference evidence="4" key="1">
    <citation type="submission" date="2009-05" db="EMBL/GenBank/DDBJ databases">
        <title>The genome sequence of Ajellomyces capsulatus strain H143.</title>
        <authorList>
            <person name="Champion M."/>
            <person name="Cuomo C.A."/>
            <person name="Ma L.-J."/>
            <person name="Henn M.R."/>
            <person name="Sil A."/>
            <person name="Goldman B."/>
            <person name="Young S.K."/>
            <person name="Kodira C.D."/>
            <person name="Zeng Q."/>
            <person name="Koehrsen M."/>
            <person name="Alvarado L."/>
            <person name="Berlin A.M."/>
            <person name="Borenstein D."/>
            <person name="Chen Z."/>
            <person name="Engels R."/>
            <person name="Freedman E."/>
            <person name="Gellesch M."/>
            <person name="Goldberg J."/>
            <person name="Griggs A."/>
            <person name="Gujja S."/>
            <person name="Heiman D.I."/>
            <person name="Hepburn T.A."/>
            <person name="Howarth C."/>
            <person name="Jen D."/>
            <person name="Larson L."/>
            <person name="Lewis B."/>
            <person name="Mehta T."/>
            <person name="Park D."/>
            <person name="Pearson M."/>
            <person name="Roberts A."/>
            <person name="Saif S."/>
            <person name="Shea T.D."/>
            <person name="Shenoy N."/>
            <person name="Sisk P."/>
            <person name="Stolte C."/>
            <person name="Sykes S."/>
            <person name="Walk T."/>
            <person name="White J."/>
            <person name="Yandava C."/>
            <person name="Klein B."/>
            <person name="McEwen J.G."/>
            <person name="Puccia R."/>
            <person name="Goldman G.H."/>
            <person name="Felipe M.S."/>
            <person name="Nino-Vega G."/>
            <person name="San-Blas G."/>
            <person name="Taylor J.W."/>
            <person name="Mendoza L."/>
            <person name="Galagan J.E."/>
            <person name="Nusbaum C."/>
            <person name="Birren B.W."/>
        </authorList>
    </citation>
    <scope>NUCLEOTIDE SEQUENCE [LARGE SCALE GENOMIC DNA]</scope>
    <source>
        <strain evidence="4">H143</strain>
    </source>
</reference>
<dbReference type="Proteomes" id="UP000002624">
    <property type="component" value="Unassembled WGS sequence"/>
</dbReference>
<keyword evidence="1" id="KW-0539">Nucleus</keyword>
<dbReference type="OrthoDB" id="666364at2759"/>
<sequence length="272" mass="30858">MQQKLAEKEKAQKEEHLRQLAQKAREARSGGTSRQESRARTRSRSISGSRSPSPYSSRSATPSEDEDAARERERRRRQQRQEAERQLRQSRMGTERRIQMMAREQNRDISEKVALGLAKPTQSKETMYDSRLFNQTSGFESGFNEDQPYDKPLFAAQDAINSIYRPRAQADDFDDEEAAGAEMSRIERNSRFEVLGRAKQGFKGAADAEARDGPVQFEKDTSDPFGIDGMIAEVTGGSTQKRYGIQEAEGAKERGSKRARVDDDDDDHDRGR</sequence>
<feature type="compositionally biased region" description="Basic and acidic residues" evidence="2">
    <location>
        <begin position="249"/>
        <end position="261"/>
    </location>
</feature>
<evidence type="ECO:0000256" key="2">
    <source>
        <dbReference type="SAM" id="MobiDB-lite"/>
    </source>
</evidence>
<evidence type="ECO:0000313" key="4">
    <source>
        <dbReference type="Proteomes" id="UP000002624"/>
    </source>
</evidence>
<evidence type="ECO:0000256" key="1">
    <source>
        <dbReference type="RuleBase" id="RU367140"/>
    </source>
</evidence>
<comment type="subcellular location">
    <subcellularLocation>
        <location evidence="1">Nucleus</location>
    </subcellularLocation>
</comment>